<dbReference type="EMBL" id="JACHNC010000001">
    <property type="protein sequence ID" value="MBB4746574.1"/>
    <property type="molecule type" value="Genomic_DNA"/>
</dbReference>
<feature type="domain" description="SGNH hydrolase-type esterase" evidence="2">
    <location>
        <begin position="37"/>
        <end position="209"/>
    </location>
</feature>
<proteinExistence type="predicted"/>
<dbReference type="Gene3D" id="3.40.50.1110">
    <property type="entry name" value="SGNH hydrolase"/>
    <property type="match status" value="1"/>
</dbReference>
<evidence type="ECO:0000313" key="5">
    <source>
        <dbReference type="Proteomes" id="UP000590511"/>
    </source>
</evidence>
<name>A0A7W7H9P5_9ACTN</name>
<dbReference type="EMBL" id="BOMP01000025">
    <property type="protein sequence ID" value="GIE38642.1"/>
    <property type="molecule type" value="Genomic_DNA"/>
</dbReference>
<dbReference type="InterPro" id="IPR051532">
    <property type="entry name" value="Ester_Hydrolysis_Enzymes"/>
</dbReference>
<dbReference type="Proteomes" id="UP000590511">
    <property type="component" value="Unassembled WGS sequence"/>
</dbReference>
<protein>
    <submittedName>
        <fullName evidence="4">Lysophospholipase L1-like esterase</fullName>
    </submittedName>
</protein>
<dbReference type="RefSeq" id="WP_188119350.1">
    <property type="nucleotide sequence ID" value="NZ_BOMP01000025.1"/>
</dbReference>
<organism evidence="4 5">
    <name type="scientific">Actinoplanes lobatus</name>
    <dbReference type="NCBI Taxonomy" id="113568"/>
    <lineage>
        <taxon>Bacteria</taxon>
        <taxon>Bacillati</taxon>
        <taxon>Actinomycetota</taxon>
        <taxon>Actinomycetes</taxon>
        <taxon>Micromonosporales</taxon>
        <taxon>Micromonosporaceae</taxon>
        <taxon>Actinoplanes</taxon>
    </lineage>
</organism>
<evidence type="ECO:0000313" key="4">
    <source>
        <dbReference type="EMBL" id="MBB4746574.1"/>
    </source>
</evidence>
<evidence type="ECO:0000313" key="6">
    <source>
        <dbReference type="Proteomes" id="UP000631312"/>
    </source>
</evidence>
<keyword evidence="1" id="KW-0732">Signal</keyword>
<dbReference type="AlphaFoldDB" id="A0A7W7H9P5"/>
<gene>
    <name evidence="3" type="ORF">Alo02nite_15400</name>
    <name evidence="4" type="ORF">BJ964_000735</name>
</gene>
<dbReference type="CDD" id="cd01833">
    <property type="entry name" value="XynB_like"/>
    <property type="match status" value="1"/>
</dbReference>
<dbReference type="PANTHER" id="PTHR30383">
    <property type="entry name" value="THIOESTERASE 1/PROTEASE 1/LYSOPHOSPHOLIPASE L1"/>
    <property type="match status" value="1"/>
</dbReference>
<dbReference type="Proteomes" id="UP000631312">
    <property type="component" value="Unassembled WGS sequence"/>
</dbReference>
<dbReference type="GO" id="GO:0004622">
    <property type="term" value="F:phosphatidylcholine lysophospholipase activity"/>
    <property type="evidence" value="ECO:0007669"/>
    <property type="project" value="TreeGrafter"/>
</dbReference>
<evidence type="ECO:0000256" key="1">
    <source>
        <dbReference type="SAM" id="SignalP"/>
    </source>
</evidence>
<feature type="signal peptide" evidence="1">
    <location>
        <begin position="1"/>
        <end position="28"/>
    </location>
</feature>
<dbReference type="Pfam" id="PF13472">
    <property type="entry name" value="Lipase_GDSL_2"/>
    <property type="match status" value="1"/>
</dbReference>
<keyword evidence="6" id="KW-1185">Reference proteome</keyword>
<evidence type="ECO:0000313" key="3">
    <source>
        <dbReference type="EMBL" id="GIE38642.1"/>
    </source>
</evidence>
<dbReference type="PANTHER" id="PTHR30383:SF5">
    <property type="entry name" value="SGNH HYDROLASE-TYPE ESTERASE DOMAIN-CONTAINING PROTEIN"/>
    <property type="match status" value="1"/>
</dbReference>
<evidence type="ECO:0000259" key="2">
    <source>
        <dbReference type="Pfam" id="PF13472"/>
    </source>
</evidence>
<accession>A0A7W7H9P5</accession>
<sequence>MRRTLLGAFAAPLAGLLVGAGLSTPAAAQAPLRIMPLGDSITVGVGSPGRNGYRIDLQRRLRDAGLAVDFVGSHRDGTAGDGDHEGVGGWTIDQIAAQVDQRLAESAPDVVLLHAGTNNITRSEDPVAVAGKLSGLIDRVRLGAPRAHIYVAKIIGTSVASEEPANRAYNALIPSVVAAKDAMVHLVDQSTVAGLDIYDRHHPNEFGYRKMSYTWYQALRAAQYPELWSAGDPFRARQAYLCHARNQAVRDCRWWYLRKVSTAGGATTVERWQTRRWTTETFREWQPGRYEHRGRARTWVPGRYVTKKRQVAHWSSV</sequence>
<dbReference type="InterPro" id="IPR013830">
    <property type="entry name" value="SGNH_hydro"/>
</dbReference>
<dbReference type="InterPro" id="IPR036514">
    <property type="entry name" value="SGNH_hydro_sf"/>
</dbReference>
<dbReference type="SUPFAM" id="SSF52266">
    <property type="entry name" value="SGNH hydrolase"/>
    <property type="match status" value="1"/>
</dbReference>
<reference evidence="4 5" key="1">
    <citation type="submission" date="2020-08" db="EMBL/GenBank/DDBJ databases">
        <title>Sequencing the genomes of 1000 actinobacteria strains.</title>
        <authorList>
            <person name="Klenk H.-P."/>
        </authorList>
    </citation>
    <scope>NUCLEOTIDE SEQUENCE [LARGE SCALE GENOMIC DNA]</scope>
    <source>
        <strain evidence="4 5">DSM 43150</strain>
    </source>
</reference>
<comment type="caution">
    <text evidence="4">The sequence shown here is derived from an EMBL/GenBank/DDBJ whole genome shotgun (WGS) entry which is preliminary data.</text>
</comment>
<feature type="chain" id="PRO_5038797581" evidence="1">
    <location>
        <begin position="29"/>
        <end position="317"/>
    </location>
</feature>
<reference evidence="3 6" key="2">
    <citation type="submission" date="2021-01" db="EMBL/GenBank/DDBJ databases">
        <title>Whole genome shotgun sequence of Actinoplanes lobatus NBRC 12513.</title>
        <authorList>
            <person name="Komaki H."/>
            <person name="Tamura T."/>
        </authorList>
    </citation>
    <scope>NUCLEOTIDE SEQUENCE [LARGE SCALE GENOMIC DNA]</scope>
    <source>
        <strain evidence="3 6">NBRC 12513</strain>
    </source>
</reference>